<dbReference type="Proteomes" id="UP001280629">
    <property type="component" value="Unassembled WGS sequence"/>
</dbReference>
<dbReference type="Pfam" id="PF00583">
    <property type="entry name" value="Acetyltransf_1"/>
    <property type="match status" value="1"/>
</dbReference>
<evidence type="ECO:0000313" key="3">
    <source>
        <dbReference type="Proteomes" id="UP001280629"/>
    </source>
</evidence>
<accession>A0ABU4G3I6</accession>
<dbReference type="InterPro" id="IPR027455">
    <property type="entry name" value="Sper_AcTfrase_N"/>
</dbReference>
<dbReference type="PANTHER" id="PTHR43617">
    <property type="entry name" value="L-AMINO ACID N-ACETYLTRANSFERASE"/>
    <property type="match status" value="1"/>
</dbReference>
<keyword evidence="3" id="KW-1185">Reference proteome</keyword>
<dbReference type="Gene3D" id="1.10.287.900">
    <property type="entry name" value="The crystal structure of the spermine/spermidine acetyltransferase from enterococcus faecali"/>
    <property type="match status" value="1"/>
</dbReference>
<dbReference type="InterPro" id="IPR000182">
    <property type="entry name" value="GNAT_dom"/>
</dbReference>
<reference evidence="2 3" key="1">
    <citation type="submission" date="2023-06" db="EMBL/GenBank/DDBJ databases">
        <title>Sporosarcina sp. nov., isolated from Korean traditional fermented seafood 'Jeotgal'.</title>
        <authorList>
            <person name="Yang A.-I."/>
            <person name="Shin N.-R."/>
        </authorList>
    </citation>
    <scope>NUCLEOTIDE SEQUENCE [LARGE SCALE GENOMIC DNA]</scope>
    <source>
        <strain evidence="2 3">KCTC3840</strain>
    </source>
</reference>
<feature type="domain" description="N-acetyltransferase" evidence="1">
    <location>
        <begin position="1"/>
        <end position="148"/>
    </location>
</feature>
<sequence length="148" mass="16962">MKLEIKPVEDVNRAEVLALQVLPEQQGFIETPAECLKEAEEWPEFRPVGLYSDGELVGFAMYGALRDSAGGRNVWMDRLLIDAGHQGKGYGRQFTELLLTRLAAEYGEQPIYLSVYEDNMGARKLYESLGFQFINEYDADGEWIYRRE</sequence>
<protein>
    <submittedName>
        <fullName evidence="2">GNAT family N-acetyltransferase</fullName>
    </submittedName>
</protein>
<evidence type="ECO:0000313" key="2">
    <source>
        <dbReference type="EMBL" id="MDW0111530.1"/>
    </source>
</evidence>
<comment type="caution">
    <text evidence="2">The sequence shown here is derived from an EMBL/GenBank/DDBJ whole genome shotgun (WGS) entry which is preliminary data.</text>
</comment>
<dbReference type="Gene3D" id="3.40.630.30">
    <property type="match status" value="1"/>
</dbReference>
<dbReference type="SUPFAM" id="SSF55729">
    <property type="entry name" value="Acyl-CoA N-acyltransferases (Nat)"/>
    <property type="match status" value="1"/>
</dbReference>
<dbReference type="RefSeq" id="WP_317937197.1">
    <property type="nucleotide sequence ID" value="NZ_JAUBDH010000018.1"/>
</dbReference>
<proteinExistence type="predicted"/>
<name>A0ABU4G3I6_9BACL</name>
<dbReference type="CDD" id="cd04301">
    <property type="entry name" value="NAT_SF"/>
    <property type="match status" value="1"/>
</dbReference>
<dbReference type="InterPro" id="IPR050276">
    <property type="entry name" value="MshD_Acetyltransferase"/>
</dbReference>
<dbReference type="InterPro" id="IPR016181">
    <property type="entry name" value="Acyl_CoA_acyltransferase"/>
</dbReference>
<dbReference type="EMBL" id="JAUBDH010000018">
    <property type="protein sequence ID" value="MDW0111530.1"/>
    <property type="molecule type" value="Genomic_DNA"/>
</dbReference>
<dbReference type="PROSITE" id="PS51186">
    <property type="entry name" value="GNAT"/>
    <property type="match status" value="1"/>
</dbReference>
<evidence type="ECO:0000259" key="1">
    <source>
        <dbReference type="PROSITE" id="PS51186"/>
    </source>
</evidence>
<gene>
    <name evidence="2" type="ORF">QT716_16030</name>
</gene>
<organism evidence="2 3">
    <name type="scientific">Sporosarcina aquimarina</name>
    <dbReference type="NCBI Taxonomy" id="114975"/>
    <lineage>
        <taxon>Bacteria</taxon>
        <taxon>Bacillati</taxon>
        <taxon>Bacillota</taxon>
        <taxon>Bacilli</taxon>
        <taxon>Bacillales</taxon>
        <taxon>Caryophanaceae</taxon>
        <taxon>Sporosarcina</taxon>
    </lineage>
</organism>